<keyword evidence="2" id="KW-1185">Reference proteome</keyword>
<gene>
    <name evidence="1" type="ORF">KUDE01_013996</name>
</gene>
<keyword evidence="1" id="KW-0808">Transferase</keyword>
<comment type="caution">
    <text evidence="1">The sequence shown here is derived from an EMBL/GenBank/DDBJ whole genome shotgun (WGS) entry which is preliminary data.</text>
</comment>
<protein>
    <submittedName>
        <fullName evidence="1">Lymphokine-activated killer T-cell-originated protein kinase like</fullName>
    </submittedName>
</protein>
<dbReference type="Gene3D" id="1.10.510.10">
    <property type="entry name" value="Transferase(Phosphotransferase) domain 1"/>
    <property type="match status" value="1"/>
</dbReference>
<dbReference type="Proteomes" id="UP001228049">
    <property type="component" value="Unassembled WGS sequence"/>
</dbReference>
<dbReference type="EMBL" id="JASDAP010000017">
    <property type="protein sequence ID" value="KAK1889319.1"/>
    <property type="molecule type" value="Genomic_DNA"/>
</dbReference>
<reference evidence="1" key="1">
    <citation type="submission" date="2023-04" db="EMBL/GenBank/DDBJ databases">
        <title>Chromosome-level genome of Chaenocephalus aceratus.</title>
        <authorList>
            <person name="Park H."/>
        </authorList>
    </citation>
    <scope>NUCLEOTIDE SEQUENCE</scope>
    <source>
        <strain evidence="1">DE</strain>
        <tissue evidence="1">Muscle</tissue>
    </source>
</reference>
<evidence type="ECO:0000313" key="1">
    <source>
        <dbReference type="EMBL" id="KAK1889319.1"/>
    </source>
</evidence>
<dbReference type="AlphaFoldDB" id="A0AAD9BWT0"/>
<accession>A0AAD9BWT0</accession>
<sequence length="74" mass="8428">MEVSFDEDAYYDRLGTRPAVDLEALGSSYRRMVELFYVCTEENPKKRPSAAQILQALESNDPLNKTPSEMIVID</sequence>
<name>A0AAD9BWT0_DISEL</name>
<proteinExistence type="predicted"/>
<evidence type="ECO:0000313" key="2">
    <source>
        <dbReference type="Proteomes" id="UP001228049"/>
    </source>
</evidence>
<keyword evidence="1" id="KW-0418">Kinase</keyword>
<organism evidence="1 2">
    <name type="scientific">Dissostichus eleginoides</name>
    <name type="common">Patagonian toothfish</name>
    <name type="synonym">Dissostichus amissus</name>
    <dbReference type="NCBI Taxonomy" id="100907"/>
    <lineage>
        <taxon>Eukaryota</taxon>
        <taxon>Metazoa</taxon>
        <taxon>Chordata</taxon>
        <taxon>Craniata</taxon>
        <taxon>Vertebrata</taxon>
        <taxon>Euteleostomi</taxon>
        <taxon>Actinopterygii</taxon>
        <taxon>Neopterygii</taxon>
        <taxon>Teleostei</taxon>
        <taxon>Neoteleostei</taxon>
        <taxon>Acanthomorphata</taxon>
        <taxon>Eupercaria</taxon>
        <taxon>Perciformes</taxon>
        <taxon>Notothenioidei</taxon>
        <taxon>Nototheniidae</taxon>
        <taxon>Dissostichus</taxon>
    </lineage>
</organism>
<dbReference type="GO" id="GO:0016301">
    <property type="term" value="F:kinase activity"/>
    <property type="evidence" value="ECO:0007669"/>
    <property type="project" value="UniProtKB-KW"/>
</dbReference>